<dbReference type="EMBL" id="UINC01061262">
    <property type="protein sequence ID" value="SVB86653.1"/>
    <property type="molecule type" value="Genomic_DNA"/>
</dbReference>
<gene>
    <name evidence="2" type="ORF">METZ01_LOCUS239507</name>
</gene>
<feature type="region of interest" description="Disordered" evidence="1">
    <location>
        <begin position="42"/>
        <end position="67"/>
    </location>
</feature>
<sequence length="86" mass="9966">MMAADEKILLRNVLAELRSIRFRLDRQVAVVQRLIKFSQKPTTKKKIGKKKTKAAKTNNKDASKSSVGYVKERKVLARRLRKKSLR</sequence>
<organism evidence="2">
    <name type="scientific">marine metagenome</name>
    <dbReference type="NCBI Taxonomy" id="408172"/>
    <lineage>
        <taxon>unclassified sequences</taxon>
        <taxon>metagenomes</taxon>
        <taxon>ecological metagenomes</taxon>
    </lineage>
</organism>
<protein>
    <submittedName>
        <fullName evidence="2">Uncharacterized protein</fullName>
    </submittedName>
</protein>
<reference evidence="2" key="1">
    <citation type="submission" date="2018-05" db="EMBL/GenBank/DDBJ databases">
        <authorList>
            <person name="Lanie J.A."/>
            <person name="Ng W.-L."/>
            <person name="Kazmierczak K.M."/>
            <person name="Andrzejewski T.M."/>
            <person name="Davidsen T.M."/>
            <person name="Wayne K.J."/>
            <person name="Tettelin H."/>
            <person name="Glass J.I."/>
            <person name="Rusch D."/>
            <person name="Podicherti R."/>
            <person name="Tsui H.-C.T."/>
            <person name="Winkler M.E."/>
        </authorList>
    </citation>
    <scope>NUCLEOTIDE SEQUENCE</scope>
</reference>
<dbReference type="AlphaFoldDB" id="A0A382HJ08"/>
<name>A0A382HJ08_9ZZZZ</name>
<feature type="compositionally biased region" description="Basic residues" evidence="1">
    <location>
        <begin position="42"/>
        <end position="54"/>
    </location>
</feature>
<proteinExistence type="predicted"/>
<evidence type="ECO:0000256" key="1">
    <source>
        <dbReference type="SAM" id="MobiDB-lite"/>
    </source>
</evidence>
<evidence type="ECO:0000313" key="2">
    <source>
        <dbReference type="EMBL" id="SVB86653.1"/>
    </source>
</evidence>
<accession>A0A382HJ08</accession>